<dbReference type="InterPro" id="IPR044925">
    <property type="entry name" value="His-Me_finger_sf"/>
</dbReference>
<proteinExistence type="predicted"/>
<keyword evidence="3" id="KW-1185">Reference proteome</keyword>
<accession>A0AAE7WER8</accession>
<dbReference type="SMART" id="SM00507">
    <property type="entry name" value="HNHc"/>
    <property type="match status" value="1"/>
</dbReference>
<dbReference type="InterPro" id="IPR036388">
    <property type="entry name" value="WH-like_DNA-bd_sf"/>
</dbReference>
<evidence type="ECO:0000259" key="1">
    <source>
        <dbReference type="SMART" id="SM00507"/>
    </source>
</evidence>
<dbReference type="SUPFAM" id="SSF54060">
    <property type="entry name" value="His-Me finger endonucleases"/>
    <property type="match status" value="1"/>
</dbReference>
<dbReference type="GO" id="GO:0004519">
    <property type="term" value="F:endonuclease activity"/>
    <property type="evidence" value="ECO:0007669"/>
    <property type="project" value="UniProtKB-KW"/>
</dbReference>
<feature type="domain" description="HNH nuclease" evidence="1">
    <location>
        <begin position="52"/>
        <end position="100"/>
    </location>
</feature>
<evidence type="ECO:0000313" key="2">
    <source>
        <dbReference type="EMBL" id="QYI86626.1"/>
    </source>
</evidence>
<reference evidence="2 3" key="1">
    <citation type="journal article" date="2022" name="Viruses">
        <title>Two Novel Lytic Bacteriophages Infecting Enterococcus spp. Are Promising Candidates for Targeted Antibacterial Therapy.</title>
        <authorList>
            <person name="Tkachev P.V."/>
            <person name="Pchelin I.M."/>
            <person name="Azarov D.V."/>
            <person name="Gorshkov A.N."/>
            <person name="Shamova O.V."/>
            <person name="Dmitriev A.V."/>
            <person name="Goncharov A.E."/>
        </authorList>
    </citation>
    <scope>NUCLEOTIDE SEQUENCE [LARGE SCALE GENOMIC DNA]</scope>
</reference>
<evidence type="ECO:0000313" key="3">
    <source>
        <dbReference type="Proteomes" id="UP000827296"/>
    </source>
</evidence>
<dbReference type="Pfam" id="PF07463">
    <property type="entry name" value="NUMOD4"/>
    <property type="match status" value="1"/>
</dbReference>
<dbReference type="Pfam" id="PF13392">
    <property type="entry name" value="HNH_3"/>
    <property type="match status" value="1"/>
</dbReference>
<dbReference type="InterPro" id="IPR054307">
    <property type="entry name" value="I-HmuI_NUMOD-like"/>
</dbReference>
<dbReference type="Gene3D" id="3.90.75.20">
    <property type="match status" value="1"/>
</dbReference>
<dbReference type="SUPFAM" id="SSF64496">
    <property type="entry name" value="DNA-binding domain of intron-encoded endonucleases"/>
    <property type="match status" value="1"/>
</dbReference>
<dbReference type="Pfam" id="PF22083">
    <property type="entry name" value="I-HmuI_NUMOD-like"/>
    <property type="match status" value="1"/>
</dbReference>
<dbReference type="InterPro" id="IPR010902">
    <property type="entry name" value="NUMOD4"/>
</dbReference>
<keyword evidence="2" id="KW-0255">Endonuclease</keyword>
<dbReference type="InterPro" id="IPR003615">
    <property type="entry name" value="HNH_nuc"/>
</dbReference>
<sequence>MADKEVWKDVKGYEGEYQVSSLGRVKSFVRYPEGVILVNQVMPNGYVRVRLRGKAKYIHRLVAEAFIPNQSNKPQVNHIDEDKENNTLSNLEWATIKDNLNHGARNKKMAATLSKVNSRRVRSICELTGQVAEYDSIKEASYYGFSRGNISLCCNGKRRSHKGFKWEFIA</sequence>
<dbReference type="GO" id="GO:0016788">
    <property type="term" value="F:hydrolase activity, acting on ester bonds"/>
    <property type="evidence" value="ECO:0007669"/>
    <property type="project" value="InterPro"/>
</dbReference>
<organism evidence="2 3">
    <name type="scientific">Enterococcus phage SSsP-1</name>
    <dbReference type="NCBI Taxonomy" id="2859527"/>
    <lineage>
        <taxon>Viruses</taxon>
        <taxon>Duplodnaviria</taxon>
        <taxon>Heunggongvirae</taxon>
        <taxon>Uroviricota</taxon>
        <taxon>Caudoviricetes</taxon>
        <taxon>Saphexavirus</taxon>
        <taxon>Saphexavirus SSsP1</taxon>
    </lineage>
</organism>
<dbReference type="Proteomes" id="UP000827296">
    <property type="component" value="Segment"/>
</dbReference>
<name>A0AAE7WER8_9CAUD</name>
<keyword evidence="2" id="KW-0540">Nuclease</keyword>
<protein>
    <submittedName>
        <fullName evidence="2">HNH homing endonuclease</fullName>
    </submittedName>
</protein>
<keyword evidence="2" id="KW-0378">Hydrolase</keyword>
<dbReference type="EMBL" id="MZ333457">
    <property type="protein sequence ID" value="QYI86626.1"/>
    <property type="molecule type" value="Genomic_DNA"/>
</dbReference>
<dbReference type="Gene3D" id="1.10.10.10">
    <property type="entry name" value="Winged helix-like DNA-binding domain superfamily/Winged helix DNA-binding domain"/>
    <property type="match status" value="1"/>
</dbReference>